<feature type="compositionally biased region" description="Basic and acidic residues" evidence="1">
    <location>
        <begin position="26"/>
        <end position="46"/>
    </location>
</feature>
<sequence length="658" mass="74975">MGRKHGSGVSEPHARSDAPHSSAKRSQAEQEDKKKSKRQPDAERRANSPPARSPTKSSTSRNSKGRNGKLDDDHDDPSLGLPVTNSARKRRKRETWKVWRRRLLAAISIACASSLLVLAAAKIVQVARNGIDTRLWWNDPTFKELVNASLQLEHPLVNRFNNSFVARVRFEDLPEHEHTPYVFPNDLFEDGAIHYTVRVRNSGMVEGHSLYRNALMRMGTEDIYVPNSAPVCTFFDGGPMYRRQCLEVIQDFLGKMCQLPEGSPKNVTQVQMQKLLHETPVHFISGTTVLAIFKRSDHNIAHFAGRIMYVFHLLMNHEGWRIPEIQNIIITVQGQPLIWDMLVNHSKGIQMSWQGVLTEIITYPDEPIMENVSKFLKNDTSEGGRRVLIVNQLADLTAHSSVRFERLVTAGFLKGRFFVEDMNLPRREQRTLPARPIDEFPGISADSWKFHSQVEMWSRGDVERAKYFSFESGNTISLRIVFLHRAQSGNTLRMIDQNSFRFVVDTLREFGRLHNIPFEVVTFDNMTVYEQIRTMRHVSLAIGIHGANLVNSLYMPRLAALLEIFPFKFDHEMYRNGGQGSLWYDALHLAQGVHHPSVTKGTFASAEACILASTACKKFYRDAKVSFSAEDKKQFILKVTGAIKYLSELLYSSRNDVP</sequence>
<dbReference type="EMBL" id="VRMN01000002">
    <property type="protein sequence ID" value="KAA8496569.1"/>
    <property type="molecule type" value="Genomic_DNA"/>
</dbReference>
<dbReference type="OrthoDB" id="529273at2759"/>
<proteinExistence type="predicted"/>
<dbReference type="GO" id="GO:0016757">
    <property type="term" value="F:glycosyltransferase activity"/>
    <property type="evidence" value="ECO:0007669"/>
    <property type="project" value="InterPro"/>
</dbReference>
<comment type="caution">
    <text evidence="4">The sequence shown here is derived from an EMBL/GenBank/DDBJ whole genome shotgun (WGS) entry which is preliminary data.</text>
</comment>
<keyword evidence="2" id="KW-0472">Membrane</keyword>
<keyword evidence="2" id="KW-0812">Transmembrane</keyword>
<reference evidence="5" key="1">
    <citation type="journal article" date="2019" name="Nat. Commun.">
        <title>Expansion of phycobilisome linker gene families in mesophilic red algae.</title>
        <authorList>
            <person name="Lee J."/>
            <person name="Kim D."/>
            <person name="Bhattacharya D."/>
            <person name="Yoon H.S."/>
        </authorList>
    </citation>
    <scope>NUCLEOTIDE SEQUENCE [LARGE SCALE GENOMIC DNA]</scope>
    <source>
        <strain evidence="5">CCMP 1328</strain>
    </source>
</reference>
<dbReference type="AlphaFoldDB" id="A0A5J4YY87"/>
<evidence type="ECO:0000313" key="5">
    <source>
        <dbReference type="Proteomes" id="UP000324585"/>
    </source>
</evidence>
<evidence type="ECO:0000256" key="1">
    <source>
        <dbReference type="SAM" id="MobiDB-lite"/>
    </source>
</evidence>
<dbReference type="Pfam" id="PF04577">
    <property type="entry name" value="Glyco_transf_61"/>
    <property type="match status" value="1"/>
</dbReference>
<feature type="domain" description="Glycosyltransferase 61 catalytic" evidence="3">
    <location>
        <begin position="365"/>
        <end position="557"/>
    </location>
</feature>
<feature type="transmembrane region" description="Helical" evidence="2">
    <location>
        <begin position="103"/>
        <end position="124"/>
    </location>
</feature>
<gene>
    <name evidence="4" type="ORF">FVE85_0298</name>
</gene>
<dbReference type="Proteomes" id="UP000324585">
    <property type="component" value="Unassembled WGS sequence"/>
</dbReference>
<keyword evidence="5" id="KW-1185">Reference proteome</keyword>
<accession>A0A5J4YY87</accession>
<keyword evidence="2" id="KW-1133">Transmembrane helix</keyword>
<protein>
    <recommendedName>
        <fullName evidence="3">Glycosyltransferase 61 catalytic domain-containing protein</fullName>
    </recommendedName>
</protein>
<evidence type="ECO:0000256" key="2">
    <source>
        <dbReference type="SAM" id="Phobius"/>
    </source>
</evidence>
<organism evidence="4 5">
    <name type="scientific">Porphyridium purpureum</name>
    <name type="common">Red alga</name>
    <name type="synonym">Porphyridium cruentum</name>
    <dbReference type="NCBI Taxonomy" id="35688"/>
    <lineage>
        <taxon>Eukaryota</taxon>
        <taxon>Rhodophyta</taxon>
        <taxon>Bangiophyceae</taxon>
        <taxon>Porphyridiales</taxon>
        <taxon>Porphyridiaceae</taxon>
        <taxon>Porphyridium</taxon>
    </lineage>
</organism>
<evidence type="ECO:0000313" key="4">
    <source>
        <dbReference type="EMBL" id="KAA8496569.1"/>
    </source>
</evidence>
<evidence type="ECO:0000259" key="3">
    <source>
        <dbReference type="Pfam" id="PF04577"/>
    </source>
</evidence>
<dbReference type="InterPro" id="IPR049625">
    <property type="entry name" value="Glyco_transf_61_cat"/>
</dbReference>
<feature type="region of interest" description="Disordered" evidence="1">
    <location>
        <begin position="1"/>
        <end position="92"/>
    </location>
</feature>
<name>A0A5J4YY87_PORPP</name>